<dbReference type="GeneID" id="19334490"/>
<dbReference type="EMBL" id="KB446575">
    <property type="protein sequence ID" value="EME76810.1"/>
    <property type="molecule type" value="Genomic_DNA"/>
</dbReference>
<dbReference type="Proteomes" id="UP000016932">
    <property type="component" value="Unassembled WGS sequence"/>
</dbReference>
<gene>
    <name evidence="2" type="ORF">MYCFIDRAFT_180715</name>
</gene>
<evidence type="ECO:0000256" key="1">
    <source>
        <dbReference type="SAM" id="MobiDB-lite"/>
    </source>
</evidence>
<accession>M2YG81</accession>
<reference evidence="2 3" key="1">
    <citation type="journal article" date="2012" name="PLoS Pathog.">
        <title>Diverse lifestyles and strategies of plant pathogenesis encoded in the genomes of eighteen Dothideomycetes fungi.</title>
        <authorList>
            <person name="Ohm R.A."/>
            <person name="Feau N."/>
            <person name="Henrissat B."/>
            <person name="Schoch C.L."/>
            <person name="Horwitz B.A."/>
            <person name="Barry K.W."/>
            <person name="Condon B.J."/>
            <person name="Copeland A.C."/>
            <person name="Dhillon B."/>
            <person name="Glaser F."/>
            <person name="Hesse C.N."/>
            <person name="Kosti I."/>
            <person name="LaButti K."/>
            <person name="Lindquist E.A."/>
            <person name="Lucas S."/>
            <person name="Salamov A.A."/>
            <person name="Bradshaw R.E."/>
            <person name="Ciuffetti L."/>
            <person name="Hamelin R.C."/>
            <person name="Kema G.H.J."/>
            <person name="Lawrence C."/>
            <person name="Scott J.A."/>
            <person name="Spatafora J.W."/>
            <person name="Turgeon B.G."/>
            <person name="de Wit P.J.G.M."/>
            <person name="Zhong S."/>
            <person name="Goodwin S.B."/>
            <person name="Grigoriev I.V."/>
        </authorList>
    </citation>
    <scope>NUCLEOTIDE SEQUENCE [LARGE SCALE GENOMIC DNA]</scope>
    <source>
        <strain evidence="2 3">CIRAD86</strain>
    </source>
</reference>
<evidence type="ECO:0000313" key="2">
    <source>
        <dbReference type="EMBL" id="EME76810.1"/>
    </source>
</evidence>
<dbReference type="KEGG" id="pfj:MYCFIDRAFT_180715"/>
<dbReference type="RefSeq" id="XP_007932655.1">
    <property type="nucleotide sequence ID" value="XM_007934464.1"/>
</dbReference>
<organism evidence="2 3">
    <name type="scientific">Pseudocercospora fijiensis (strain CIRAD86)</name>
    <name type="common">Black leaf streak disease fungus</name>
    <name type="synonym">Mycosphaerella fijiensis</name>
    <dbReference type="NCBI Taxonomy" id="383855"/>
    <lineage>
        <taxon>Eukaryota</taxon>
        <taxon>Fungi</taxon>
        <taxon>Dikarya</taxon>
        <taxon>Ascomycota</taxon>
        <taxon>Pezizomycotina</taxon>
        <taxon>Dothideomycetes</taxon>
        <taxon>Dothideomycetidae</taxon>
        <taxon>Mycosphaerellales</taxon>
        <taxon>Mycosphaerellaceae</taxon>
        <taxon>Pseudocercospora</taxon>
    </lineage>
</organism>
<dbReference type="AlphaFoldDB" id="M2YG81"/>
<evidence type="ECO:0000313" key="3">
    <source>
        <dbReference type="Proteomes" id="UP000016932"/>
    </source>
</evidence>
<feature type="region of interest" description="Disordered" evidence="1">
    <location>
        <begin position="58"/>
        <end position="80"/>
    </location>
</feature>
<sequence>MARTRSNSISWEFFDSATITSLVNFGPHQRPTRRDHQSPQPHAAFQLLSSFPGSILPAKRAAGQEGGPEKGRRRCHMPASENEGARRFNCSAEATKKVAGLSHFPQDMSYARLKKQMSQMSGTRATKLCTAKDSTSQVPEQAAIHAARVIETHDPEHTPASEIGMALAQIVSLSLASSPPQCATYWVICCSSAAPSWNPPHYSTSCCCPSATPSSDCEAQDTAILPHPQTRYADSLFCMLMPLSYGPRERCTGVHGHCRKCAFFIRLHPVAGFAMILDYVGRLAIRLDCVGLARLSQALRLRRILSGRGVCGAFQRSAASESIVAAAK</sequence>
<keyword evidence="3" id="KW-1185">Reference proteome</keyword>
<name>M2YG81_PSEFD</name>
<dbReference type="VEuPathDB" id="FungiDB:MYCFIDRAFT_180715"/>
<proteinExistence type="predicted"/>
<protein>
    <submittedName>
        <fullName evidence="2">Uncharacterized protein</fullName>
    </submittedName>
</protein>
<dbReference type="HOGENOM" id="CLU_847664_0_0_1"/>